<sequence length="112" mass="12887">MKLGKLFGRWRSSPFLNKDMPEISPEERRRIKMRYKDISKHVIWPNCRFPESPNKKPYAGPALPPLVENLTAEKAEIEDPRTPFPKPAINAVLRSDSEGSSEDEDVVQLTRL</sequence>
<comment type="caution">
    <text evidence="2">The sequence shown here is derived from an EMBL/GenBank/DDBJ whole genome shotgun (WGS) entry which is preliminary data.</text>
</comment>
<name>A0AA36D9H8_9BILA</name>
<dbReference type="EMBL" id="CATQJA010002665">
    <property type="protein sequence ID" value="CAJ0583246.1"/>
    <property type="molecule type" value="Genomic_DNA"/>
</dbReference>
<reference evidence="2" key="1">
    <citation type="submission" date="2023-06" db="EMBL/GenBank/DDBJ databases">
        <authorList>
            <person name="Delattre M."/>
        </authorList>
    </citation>
    <scope>NUCLEOTIDE SEQUENCE</scope>
    <source>
        <strain evidence="2">AF72</strain>
    </source>
</reference>
<evidence type="ECO:0000313" key="3">
    <source>
        <dbReference type="Proteomes" id="UP001177023"/>
    </source>
</evidence>
<dbReference type="Proteomes" id="UP001177023">
    <property type="component" value="Unassembled WGS sequence"/>
</dbReference>
<organism evidence="2 3">
    <name type="scientific">Mesorhabditis spiculigera</name>
    <dbReference type="NCBI Taxonomy" id="96644"/>
    <lineage>
        <taxon>Eukaryota</taxon>
        <taxon>Metazoa</taxon>
        <taxon>Ecdysozoa</taxon>
        <taxon>Nematoda</taxon>
        <taxon>Chromadorea</taxon>
        <taxon>Rhabditida</taxon>
        <taxon>Rhabditina</taxon>
        <taxon>Rhabditomorpha</taxon>
        <taxon>Rhabditoidea</taxon>
        <taxon>Rhabditidae</taxon>
        <taxon>Mesorhabditinae</taxon>
        <taxon>Mesorhabditis</taxon>
    </lineage>
</organism>
<keyword evidence="3" id="KW-1185">Reference proteome</keyword>
<dbReference type="AlphaFoldDB" id="A0AA36D9H8"/>
<feature type="region of interest" description="Disordered" evidence="1">
    <location>
        <begin position="91"/>
        <end position="112"/>
    </location>
</feature>
<gene>
    <name evidence="2" type="ORF">MSPICULIGERA_LOCUS21338</name>
</gene>
<accession>A0AA36D9H8</accession>
<protein>
    <submittedName>
        <fullName evidence="2">Uncharacterized protein</fullName>
    </submittedName>
</protein>
<feature type="non-terminal residue" evidence="2">
    <location>
        <position position="112"/>
    </location>
</feature>
<evidence type="ECO:0000313" key="2">
    <source>
        <dbReference type="EMBL" id="CAJ0583246.1"/>
    </source>
</evidence>
<evidence type="ECO:0000256" key="1">
    <source>
        <dbReference type="SAM" id="MobiDB-lite"/>
    </source>
</evidence>
<proteinExistence type="predicted"/>